<dbReference type="Proteomes" id="UP000308730">
    <property type="component" value="Unassembled WGS sequence"/>
</dbReference>
<proteinExistence type="predicted"/>
<dbReference type="OrthoDB" id="2746920at2759"/>
<organism evidence="2 3">
    <name type="scientific">Antrodiella citrinella</name>
    <dbReference type="NCBI Taxonomy" id="2447956"/>
    <lineage>
        <taxon>Eukaryota</taxon>
        <taxon>Fungi</taxon>
        <taxon>Dikarya</taxon>
        <taxon>Basidiomycota</taxon>
        <taxon>Agaricomycotina</taxon>
        <taxon>Agaricomycetes</taxon>
        <taxon>Polyporales</taxon>
        <taxon>Steccherinaceae</taxon>
        <taxon>Antrodiella</taxon>
    </lineage>
</organism>
<dbReference type="AlphaFoldDB" id="A0A4S4MCV0"/>
<evidence type="ECO:0000313" key="3">
    <source>
        <dbReference type="Proteomes" id="UP000308730"/>
    </source>
</evidence>
<keyword evidence="1" id="KW-0472">Membrane</keyword>
<evidence type="ECO:0000256" key="1">
    <source>
        <dbReference type="SAM" id="Phobius"/>
    </source>
</evidence>
<comment type="caution">
    <text evidence="2">The sequence shown here is derived from an EMBL/GenBank/DDBJ whole genome shotgun (WGS) entry which is preliminary data.</text>
</comment>
<keyword evidence="3" id="KW-1185">Reference proteome</keyword>
<protein>
    <submittedName>
        <fullName evidence="2">Uncharacterized protein</fullName>
    </submittedName>
</protein>
<sequence>MNFHGWPQLHTYYFKLISLFLPKVTWIPVALSFALPGFLPPYPQCPTISCTSTCACAGCLTRLTTLRVVVLDIPLADAAELENTVWDQIMWILAELVAGGSGLRIVFVQRGSMPLAQAE</sequence>
<accession>A0A4S4MCV0</accession>
<keyword evidence="1" id="KW-0812">Transmembrane</keyword>
<evidence type="ECO:0000313" key="2">
    <source>
        <dbReference type="EMBL" id="THH23125.1"/>
    </source>
</evidence>
<reference evidence="2 3" key="1">
    <citation type="submission" date="2019-02" db="EMBL/GenBank/DDBJ databases">
        <title>Genome sequencing of the rare red list fungi Antrodiella citrinella (Flaviporus citrinellus).</title>
        <authorList>
            <person name="Buettner E."/>
            <person name="Kellner H."/>
        </authorList>
    </citation>
    <scope>NUCLEOTIDE SEQUENCE [LARGE SCALE GENOMIC DNA]</scope>
    <source>
        <strain evidence="2 3">DSM 108506</strain>
    </source>
</reference>
<feature type="transmembrane region" description="Helical" evidence="1">
    <location>
        <begin position="89"/>
        <end position="107"/>
    </location>
</feature>
<gene>
    <name evidence="2" type="ORF">EUX98_g8059</name>
</gene>
<keyword evidence="1" id="KW-1133">Transmembrane helix</keyword>
<feature type="transmembrane region" description="Helical" evidence="1">
    <location>
        <begin position="12"/>
        <end position="34"/>
    </location>
</feature>
<dbReference type="EMBL" id="SGPM01000391">
    <property type="protein sequence ID" value="THH23125.1"/>
    <property type="molecule type" value="Genomic_DNA"/>
</dbReference>
<name>A0A4S4MCV0_9APHY</name>